<dbReference type="GO" id="GO:0032259">
    <property type="term" value="P:methylation"/>
    <property type="evidence" value="ECO:0007669"/>
    <property type="project" value="UniProtKB-KW"/>
</dbReference>
<evidence type="ECO:0000256" key="6">
    <source>
        <dbReference type="PIRNR" id="PIRNR016305"/>
    </source>
</evidence>
<reference evidence="8" key="1">
    <citation type="submission" date="2021-02" db="EMBL/GenBank/DDBJ databases">
        <title>First Annotated Genome of the Yellow-green Alga Tribonema minus.</title>
        <authorList>
            <person name="Mahan K.M."/>
        </authorList>
    </citation>
    <scope>NUCLEOTIDE SEQUENCE</scope>
    <source>
        <strain evidence="8">UTEX B ZZ1240</strain>
    </source>
</reference>
<comment type="caution">
    <text evidence="8">The sequence shown here is derived from an EMBL/GenBank/DDBJ whole genome shotgun (WGS) entry which is preliminary data.</text>
</comment>
<evidence type="ECO:0000313" key="8">
    <source>
        <dbReference type="EMBL" id="KAG5176211.1"/>
    </source>
</evidence>
<dbReference type="Pfam" id="PF04072">
    <property type="entry name" value="LCM"/>
    <property type="match status" value="1"/>
</dbReference>
<evidence type="ECO:0000256" key="7">
    <source>
        <dbReference type="PIRSR" id="PIRSR016305-1"/>
    </source>
</evidence>
<keyword evidence="3 6" id="KW-0489">Methyltransferase</keyword>
<dbReference type="EMBL" id="JAFCMP010000539">
    <property type="protein sequence ID" value="KAG5176211.1"/>
    <property type="molecule type" value="Genomic_DNA"/>
</dbReference>
<organism evidence="8 9">
    <name type="scientific">Tribonema minus</name>
    <dbReference type="NCBI Taxonomy" id="303371"/>
    <lineage>
        <taxon>Eukaryota</taxon>
        <taxon>Sar</taxon>
        <taxon>Stramenopiles</taxon>
        <taxon>Ochrophyta</taxon>
        <taxon>PX clade</taxon>
        <taxon>Xanthophyceae</taxon>
        <taxon>Tribonematales</taxon>
        <taxon>Tribonemataceae</taxon>
        <taxon>Tribonema</taxon>
    </lineage>
</organism>
<dbReference type="Gene3D" id="3.40.50.150">
    <property type="entry name" value="Vaccinia Virus protein VP39"/>
    <property type="match status" value="1"/>
</dbReference>
<feature type="binding site" evidence="7">
    <location>
        <begin position="178"/>
        <end position="179"/>
    </location>
    <ligand>
        <name>S-adenosyl-L-methionine</name>
        <dbReference type="ChEBI" id="CHEBI:59789"/>
    </ligand>
</feature>
<comment type="similarity">
    <text evidence="2 6">Belongs to the methyltransferase superfamily. LCMT family.</text>
</comment>
<evidence type="ECO:0000256" key="5">
    <source>
        <dbReference type="ARBA" id="ARBA00022691"/>
    </source>
</evidence>
<proteinExistence type="inferred from homology"/>
<dbReference type="PIRSF" id="PIRSF016305">
    <property type="entry name" value="LCM_mtfrase"/>
    <property type="match status" value="1"/>
</dbReference>
<evidence type="ECO:0000256" key="4">
    <source>
        <dbReference type="ARBA" id="ARBA00022679"/>
    </source>
</evidence>
<keyword evidence="4 6" id="KW-0808">Transferase</keyword>
<feature type="binding site" evidence="7">
    <location>
        <position position="62"/>
    </location>
    <ligand>
        <name>S-adenosyl-L-methionine</name>
        <dbReference type="ChEBI" id="CHEBI:59789"/>
    </ligand>
</feature>
<comment type="catalytic activity">
    <reaction evidence="1 6">
        <text>[phosphatase 2A protein]-C-terminal L-leucine + S-adenosyl-L-methionine = [phosphatase 2A protein]-C-terminal L-leucine methyl ester + S-adenosyl-L-homocysteine</text>
        <dbReference type="Rhea" id="RHEA:48544"/>
        <dbReference type="Rhea" id="RHEA-COMP:12134"/>
        <dbReference type="Rhea" id="RHEA-COMP:12135"/>
        <dbReference type="ChEBI" id="CHEBI:57856"/>
        <dbReference type="ChEBI" id="CHEBI:59789"/>
        <dbReference type="ChEBI" id="CHEBI:90516"/>
        <dbReference type="ChEBI" id="CHEBI:90517"/>
        <dbReference type="EC" id="2.1.1.233"/>
    </reaction>
</comment>
<sequence>MRSSADVNDAAVKGTADDAITGKLSAVTLGYFDDPFLVHFSKPAPGQPSRRPPIINRGNFARMACVDKVVRAFCGCEALSGDKQLLPPSHLPPPLAPSSPSTTIPPLETTPQVVSLGAGNDTTFFRLARDSAAPRGGYFEIDFPSTMERKLATLLRSPPLRQLAPLTQTQTLSQSDGDLRDANGVVRALLAAGLDPQAPTLLVAECVLVYMEPAESAALLAELSGNFPCRSVMRNNIRARGCRLPGFDPFPSLGAHVARLNAAGYSSAQALDMLTAYERVLDAAQVARAARIEPLDEVEEWTLIMSHYCLALAARGEQAEQFLQSLKLPAPLVRT</sequence>
<keyword evidence="5 6" id="KW-0949">S-adenosyl-L-methionine</keyword>
<evidence type="ECO:0000256" key="2">
    <source>
        <dbReference type="ARBA" id="ARBA00010703"/>
    </source>
</evidence>
<dbReference type="PANTHER" id="PTHR13600:SF21">
    <property type="entry name" value="LEUCINE CARBOXYL METHYLTRANSFERASE 1"/>
    <property type="match status" value="1"/>
</dbReference>
<feature type="binding site" evidence="7">
    <location>
        <position position="205"/>
    </location>
    <ligand>
        <name>S-adenosyl-L-methionine</name>
        <dbReference type="ChEBI" id="CHEBI:59789"/>
    </ligand>
</feature>
<dbReference type="InterPro" id="IPR016651">
    <property type="entry name" value="LCMT1"/>
</dbReference>
<dbReference type="Proteomes" id="UP000664859">
    <property type="component" value="Unassembled WGS sequence"/>
</dbReference>
<feature type="binding site" evidence="7">
    <location>
        <position position="117"/>
    </location>
    <ligand>
        <name>S-adenosyl-L-methionine</name>
        <dbReference type="ChEBI" id="CHEBI:59789"/>
    </ligand>
</feature>
<dbReference type="PANTHER" id="PTHR13600">
    <property type="entry name" value="LEUCINE CARBOXYL METHYLTRANSFERASE"/>
    <property type="match status" value="1"/>
</dbReference>
<dbReference type="AlphaFoldDB" id="A0A835YKC0"/>
<protein>
    <recommendedName>
        <fullName evidence="6">Leucine carboxyl methyltransferase 1</fullName>
        <ecNumber evidence="6">2.1.1.233</ecNumber>
    </recommendedName>
</protein>
<evidence type="ECO:0000256" key="3">
    <source>
        <dbReference type="ARBA" id="ARBA00022603"/>
    </source>
</evidence>
<dbReference type="EC" id="2.1.1.233" evidence="6"/>
<accession>A0A835YKC0</accession>
<dbReference type="GO" id="GO:0018423">
    <property type="term" value="F:protein C-terminal leucine carboxyl O-methyltransferase activity"/>
    <property type="evidence" value="ECO:0007669"/>
    <property type="project" value="UniProtKB-EC"/>
</dbReference>
<comment type="function">
    <text evidence="6">Methylates the carboxyl group of the C-terminal leucine residue of protein phosphatase 2A catalytic subunits to form alpha-leucine ester residues.</text>
</comment>
<keyword evidence="9" id="KW-1185">Reference proteome</keyword>
<gene>
    <name evidence="8" type="ORF">JKP88DRAFT_171429</name>
</gene>
<dbReference type="SUPFAM" id="SSF53335">
    <property type="entry name" value="S-adenosyl-L-methionine-dependent methyltransferases"/>
    <property type="match status" value="1"/>
</dbReference>
<dbReference type="InterPro" id="IPR007213">
    <property type="entry name" value="Ppm1/Ppm2/Tcmp"/>
</dbReference>
<dbReference type="OrthoDB" id="203237at2759"/>
<evidence type="ECO:0000256" key="1">
    <source>
        <dbReference type="ARBA" id="ARBA00000724"/>
    </source>
</evidence>
<dbReference type="InterPro" id="IPR029063">
    <property type="entry name" value="SAM-dependent_MTases_sf"/>
</dbReference>
<name>A0A835YKC0_9STRA</name>
<evidence type="ECO:0000313" key="9">
    <source>
        <dbReference type="Proteomes" id="UP000664859"/>
    </source>
</evidence>